<reference evidence="2" key="1">
    <citation type="journal article" date="2014" name="Proc. Natl. Acad. Sci. U.S.A.">
        <title>Extensive sampling of basidiomycete genomes demonstrates inadequacy of the white-rot/brown-rot paradigm for wood decay fungi.</title>
        <authorList>
            <person name="Riley R."/>
            <person name="Salamov A.A."/>
            <person name="Brown D.W."/>
            <person name="Nagy L.G."/>
            <person name="Floudas D."/>
            <person name="Held B.W."/>
            <person name="Levasseur A."/>
            <person name="Lombard V."/>
            <person name="Morin E."/>
            <person name="Otillar R."/>
            <person name="Lindquist E.A."/>
            <person name="Sun H."/>
            <person name="LaButti K.M."/>
            <person name="Schmutz J."/>
            <person name="Jabbour D."/>
            <person name="Luo H."/>
            <person name="Baker S.E."/>
            <person name="Pisabarro A.G."/>
            <person name="Walton J.D."/>
            <person name="Blanchette R.A."/>
            <person name="Henrissat B."/>
            <person name="Martin F."/>
            <person name="Cullen D."/>
            <person name="Hibbett D.S."/>
            <person name="Grigoriev I.V."/>
        </authorList>
    </citation>
    <scope>NUCLEOTIDE SEQUENCE [LARGE SCALE GENOMIC DNA]</scope>
    <source>
        <strain evidence="2">CBS 339.88</strain>
    </source>
</reference>
<dbReference type="STRING" id="685588.A0A067TJ07"/>
<accession>A0A067TJ07</accession>
<dbReference type="InterPro" id="IPR032675">
    <property type="entry name" value="LRR_dom_sf"/>
</dbReference>
<name>A0A067TJ07_GALM3</name>
<dbReference type="SUPFAM" id="SSF52047">
    <property type="entry name" value="RNI-like"/>
    <property type="match status" value="1"/>
</dbReference>
<dbReference type="Gene3D" id="3.80.10.10">
    <property type="entry name" value="Ribonuclease Inhibitor"/>
    <property type="match status" value="1"/>
</dbReference>
<dbReference type="AlphaFoldDB" id="A0A067TJ07"/>
<dbReference type="HOGENOM" id="CLU_027732_1_0_1"/>
<dbReference type="EMBL" id="KL142369">
    <property type="protein sequence ID" value="KDR83215.1"/>
    <property type="molecule type" value="Genomic_DNA"/>
</dbReference>
<evidence type="ECO:0000313" key="2">
    <source>
        <dbReference type="Proteomes" id="UP000027222"/>
    </source>
</evidence>
<organism evidence="1 2">
    <name type="scientific">Galerina marginata (strain CBS 339.88)</name>
    <dbReference type="NCBI Taxonomy" id="685588"/>
    <lineage>
        <taxon>Eukaryota</taxon>
        <taxon>Fungi</taxon>
        <taxon>Dikarya</taxon>
        <taxon>Basidiomycota</taxon>
        <taxon>Agaricomycotina</taxon>
        <taxon>Agaricomycetes</taxon>
        <taxon>Agaricomycetidae</taxon>
        <taxon>Agaricales</taxon>
        <taxon>Agaricineae</taxon>
        <taxon>Strophariaceae</taxon>
        <taxon>Galerina</taxon>
    </lineage>
</organism>
<evidence type="ECO:0008006" key="3">
    <source>
        <dbReference type="Google" id="ProtNLM"/>
    </source>
</evidence>
<gene>
    <name evidence="1" type="ORF">GALMADRAFT_239057</name>
</gene>
<dbReference type="Proteomes" id="UP000027222">
    <property type="component" value="Unassembled WGS sequence"/>
</dbReference>
<sequence>MRLTLTPGGGISSPPTTTIDQLPPELLGIIFTFVHEDVVVNAQGFNLSLALSEADQSDDDADDEDDDSQQSIDMTRWMFSHNNMVDSSRTPSFFPYGLAAVCDTWKNVLSATPTFWTRLVLFVDYASPTPVEDARKYLSWSRQLPISVMITRRYRLGIDRFVNDVQSARVNTFISLLHPHMARCRSFHLDVEANSSVPALSRIVPNNARLLKLLSLSCRLDTFANSEGFTPHDDDASSPGAQKIRLKVMSIDGRTFHCACIDMPTWFEYQPQLEYLAISQYNTDDHRLPLATTLRTIEEQFSSKLSTLSFMSLNFEIDTIDLEDSSYGFWNIRDLYLDDIQPELVAELFRVSFFPRLHVLQLQRCSALDKKIFNDIDSDVRTLCFSNPPSEFADSDMCDFLSSWRGLAICFTLWKRPHDELLVALAEERDPDPETDWQTGIEGGKYFMCPNLHFLIFVSCPIPSFTSLKKLIESRNHYVNYDDPEWRNNTHWGPAISKLSIKYCLTTSDSVSSKEEWDWISQRVDLTFVDGPLNLSNLLEDTK</sequence>
<protein>
    <recommendedName>
        <fullName evidence="3">F-box domain-containing protein</fullName>
    </recommendedName>
</protein>
<dbReference type="OrthoDB" id="3001771at2759"/>
<keyword evidence="2" id="KW-1185">Reference proteome</keyword>
<evidence type="ECO:0000313" key="1">
    <source>
        <dbReference type="EMBL" id="KDR83215.1"/>
    </source>
</evidence>
<proteinExistence type="predicted"/>